<keyword evidence="3 8" id="KW-0812">Transmembrane</keyword>
<organism evidence="9 10">
    <name type="scientific">Natranaeroarchaeum sulfidigenes</name>
    <dbReference type="NCBI Taxonomy" id="2784880"/>
    <lineage>
        <taxon>Archaea</taxon>
        <taxon>Methanobacteriati</taxon>
        <taxon>Methanobacteriota</taxon>
        <taxon>Stenosarchaea group</taxon>
        <taxon>Halobacteria</taxon>
        <taxon>Halobacteriales</taxon>
        <taxon>Natronoarchaeaceae</taxon>
        <taxon>Natranaeroarchaeum</taxon>
    </lineage>
</organism>
<keyword evidence="5 8" id="KW-0472">Membrane</keyword>
<keyword evidence="8" id="KW-0479">Metal-binding</keyword>
<dbReference type="GO" id="GO:0140114">
    <property type="term" value="P:cellular detoxification of fluoride"/>
    <property type="evidence" value="ECO:0007669"/>
    <property type="project" value="UniProtKB-UniRule"/>
</dbReference>
<dbReference type="GO" id="GO:0062054">
    <property type="term" value="F:fluoride channel activity"/>
    <property type="evidence" value="ECO:0007669"/>
    <property type="project" value="UniProtKB-UniRule"/>
</dbReference>
<evidence type="ECO:0000313" key="10">
    <source>
        <dbReference type="Proteomes" id="UP000663586"/>
    </source>
</evidence>
<evidence type="ECO:0000256" key="4">
    <source>
        <dbReference type="ARBA" id="ARBA00022989"/>
    </source>
</evidence>
<reference evidence="9" key="1">
    <citation type="submission" date="2020-11" db="EMBL/GenBank/DDBJ databases">
        <title>Carbohydrate-dependent, anaerobic sulfur respiration: A novel catabolism in halophilic archaea.</title>
        <authorList>
            <person name="Sorokin D.Y."/>
            <person name="Messina E."/>
            <person name="Smedile F."/>
            <person name="La Cono V."/>
            <person name="Hallsworth J.E."/>
            <person name="Yakimov M.M."/>
        </authorList>
    </citation>
    <scope>NUCLEOTIDE SEQUENCE</scope>
    <source>
        <strain evidence="9">AArc-S</strain>
    </source>
</reference>
<dbReference type="Proteomes" id="UP000663586">
    <property type="component" value="Chromosome"/>
</dbReference>
<keyword evidence="8" id="KW-0406">Ion transport</keyword>
<dbReference type="GO" id="GO:0005886">
    <property type="term" value="C:plasma membrane"/>
    <property type="evidence" value="ECO:0007669"/>
    <property type="project" value="UniProtKB-SubCell"/>
</dbReference>
<evidence type="ECO:0000256" key="3">
    <source>
        <dbReference type="ARBA" id="ARBA00022692"/>
    </source>
</evidence>
<accession>A0A897MPW4</accession>
<keyword evidence="8" id="KW-0915">Sodium</keyword>
<comment type="subcellular location">
    <subcellularLocation>
        <location evidence="1 8">Cell membrane</location>
        <topology evidence="1 8">Multi-pass membrane protein</topology>
    </subcellularLocation>
</comment>
<evidence type="ECO:0000313" key="9">
    <source>
        <dbReference type="EMBL" id="QSG02624.1"/>
    </source>
</evidence>
<dbReference type="GO" id="GO:0046872">
    <property type="term" value="F:metal ion binding"/>
    <property type="evidence" value="ECO:0007669"/>
    <property type="project" value="UniProtKB-KW"/>
</dbReference>
<gene>
    <name evidence="8 9" type="primary">crcB</name>
    <name evidence="8" type="synonym">fluC</name>
    <name evidence="9" type="ORF">AArcS_1409</name>
</gene>
<dbReference type="RefSeq" id="WP_238479769.1">
    <property type="nucleotide sequence ID" value="NZ_CP064786.1"/>
</dbReference>
<evidence type="ECO:0000256" key="1">
    <source>
        <dbReference type="ARBA" id="ARBA00004651"/>
    </source>
</evidence>
<dbReference type="KEGG" id="hara:AArcS_1409"/>
<feature type="binding site" evidence="8">
    <location>
        <position position="67"/>
    </location>
    <ligand>
        <name>Na(+)</name>
        <dbReference type="ChEBI" id="CHEBI:29101"/>
        <note>structural</note>
    </ligand>
</feature>
<comment type="function">
    <text evidence="8">Fluoride-specific ion channel. Important for reducing fluoride concentration in the cell, thus reducing its toxicity.</text>
</comment>
<dbReference type="GeneID" id="70684792"/>
<feature type="transmembrane region" description="Helical" evidence="8">
    <location>
        <begin position="32"/>
        <end position="50"/>
    </location>
</feature>
<sequence length="115" mass="11742">MEAAYLLGTGGAIGAVLRYAVSEALPADRFPWATLVVNVVGSFVLGLVAFGGAGEGAMLFVGVGACGSFTTFSSFSFAAVDLWEQGRRWTAALHVVGNLVCSLAALGLAAMLIQL</sequence>
<comment type="similarity">
    <text evidence="6 8">Belongs to the fluoride channel Fluc/FEX (TC 1.A.43) family.</text>
</comment>
<comment type="activity regulation">
    <text evidence="8">Na(+) is not transported, but it plays an essential structural role and its presence is essential for fluoride channel function.</text>
</comment>
<keyword evidence="8" id="KW-0407">Ion channel</keyword>
<dbReference type="Pfam" id="PF02537">
    <property type="entry name" value="CRCB"/>
    <property type="match status" value="1"/>
</dbReference>
<dbReference type="PANTHER" id="PTHR28259:SF1">
    <property type="entry name" value="FLUORIDE EXPORT PROTEIN 1-RELATED"/>
    <property type="match status" value="1"/>
</dbReference>
<dbReference type="InterPro" id="IPR003691">
    <property type="entry name" value="FluC"/>
</dbReference>
<evidence type="ECO:0000256" key="2">
    <source>
        <dbReference type="ARBA" id="ARBA00022475"/>
    </source>
</evidence>
<evidence type="ECO:0000256" key="8">
    <source>
        <dbReference type="HAMAP-Rule" id="MF_00454"/>
    </source>
</evidence>
<proteinExistence type="inferred from homology"/>
<feature type="transmembrane region" description="Helical" evidence="8">
    <location>
        <begin position="57"/>
        <end position="79"/>
    </location>
</feature>
<feature type="transmembrane region" description="Helical" evidence="8">
    <location>
        <begin position="91"/>
        <end position="113"/>
    </location>
</feature>
<dbReference type="HAMAP" id="MF_00454">
    <property type="entry name" value="FluC"/>
    <property type="match status" value="1"/>
</dbReference>
<evidence type="ECO:0000256" key="7">
    <source>
        <dbReference type="ARBA" id="ARBA00035585"/>
    </source>
</evidence>
<keyword evidence="8" id="KW-0813">Transport</keyword>
<protein>
    <recommendedName>
        <fullName evidence="8">Fluoride-specific ion channel FluC</fullName>
    </recommendedName>
</protein>
<dbReference type="AlphaFoldDB" id="A0A897MPW4"/>
<keyword evidence="4 8" id="KW-1133">Transmembrane helix</keyword>
<comment type="catalytic activity">
    <reaction evidence="7">
        <text>fluoride(in) = fluoride(out)</text>
        <dbReference type="Rhea" id="RHEA:76159"/>
        <dbReference type="ChEBI" id="CHEBI:17051"/>
    </reaction>
    <physiologicalReaction direction="left-to-right" evidence="7">
        <dbReference type="Rhea" id="RHEA:76160"/>
    </physiologicalReaction>
</comment>
<keyword evidence="10" id="KW-1185">Reference proteome</keyword>
<name>A0A897MPW4_9EURY</name>
<dbReference type="EMBL" id="CP064786">
    <property type="protein sequence ID" value="QSG02624.1"/>
    <property type="molecule type" value="Genomic_DNA"/>
</dbReference>
<keyword evidence="2 8" id="KW-1003">Cell membrane</keyword>
<dbReference type="PANTHER" id="PTHR28259">
    <property type="entry name" value="FLUORIDE EXPORT PROTEIN 1-RELATED"/>
    <property type="match status" value="1"/>
</dbReference>
<feature type="binding site" evidence="8">
    <location>
        <position position="70"/>
    </location>
    <ligand>
        <name>Na(+)</name>
        <dbReference type="ChEBI" id="CHEBI:29101"/>
        <note>structural</note>
    </ligand>
</feature>
<evidence type="ECO:0000256" key="6">
    <source>
        <dbReference type="ARBA" id="ARBA00035120"/>
    </source>
</evidence>
<evidence type="ECO:0000256" key="5">
    <source>
        <dbReference type="ARBA" id="ARBA00023136"/>
    </source>
</evidence>